<dbReference type="GO" id="GO:0005737">
    <property type="term" value="C:cytoplasm"/>
    <property type="evidence" value="ECO:0007669"/>
    <property type="project" value="UniProtKB-SubCell"/>
</dbReference>
<dbReference type="FunCoup" id="E1Z592">
    <property type="interactions" value="1269"/>
</dbReference>
<keyword evidence="3" id="KW-0963">Cytoplasm</keyword>
<dbReference type="SMART" id="SM00185">
    <property type="entry name" value="ARM"/>
    <property type="match status" value="12"/>
</dbReference>
<dbReference type="STRING" id="554065.E1Z592"/>
<dbReference type="PROSITE" id="PS50176">
    <property type="entry name" value="ARM_REPEAT"/>
    <property type="match status" value="3"/>
</dbReference>
<dbReference type="eggNOG" id="KOG1293">
    <property type="taxonomic scope" value="Eukaryota"/>
</dbReference>
<dbReference type="RefSeq" id="XP_005851586.1">
    <property type="nucleotide sequence ID" value="XM_005851524.1"/>
</dbReference>
<keyword evidence="5" id="KW-0539">Nucleus</keyword>
<evidence type="ECO:0000256" key="2">
    <source>
        <dbReference type="ARBA" id="ARBA00004496"/>
    </source>
</evidence>
<dbReference type="GeneID" id="17358722"/>
<name>E1Z592_CHLVA</name>
<proteinExistence type="predicted"/>
<dbReference type="PANTHER" id="PTHR15651:SF7">
    <property type="entry name" value="ARMADILLO REPEAT-CONTAINING PROTEIN 8"/>
    <property type="match status" value="1"/>
</dbReference>
<dbReference type="GO" id="GO:0005634">
    <property type="term" value="C:nucleus"/>
    <property type="evidence" value="ECO:0007669"/>
    <property type="project" value="UniProtKB-SubCell"/>
</dbReference>
<evidence type="ECO:0000256" key="1">
    <source>
        <dbReference type="ARBA" id="ARBA00004123"/>
    </source>
</evidence>
<feature type="repeat" description="ARM" evidence="6">
    <location>
        <begin position="46"/>
        <end position="90"/>
    </location>
</feature>
<protein>
    <submittedName>
        <fullName evidence="7">Uncharacterized protein</fullName>
    </submittedName>
</protein>
<reference evidence="7 8" key="1">
    <citation type="journal article" date="2010" name="Plant Cell">
        <title>The Chlorella variabilis NC64A genome reveals adaptation to photosymbiosis, coevolution with viruses, and cryptic sex.</title>
        <authorList>
            <person name="Blanc G."/>
            <person name="Duncan G."/>
            <person name="Agarkova I."/>
            <person name="Borodovsky M."/>
            <person name="Gurnon J."/>
            <person name="Kuo A."/>
            <person name="Lindquist E."/>
            <person name="Lucas S."/>
            <person name="Pangilinan J."/>
            <person name="Polle J."/>
            <person name="Salamov A."/>
            <person name="Terry A."/>
            <person name="Yamada T."/>
            <person name="Dunigan D.D."/>
            <person name="Grigoriev I.V."/>
            <person name="Claverie J.M."/>
            <person name="Van Etten J.L."/>
        </authorList>
    </citation>
    <scope>NUCLEOTIDE SEQUENCE [LARGE SCALE GENOMIC DNA]</scope>
    <source>
        <strain evidence="7 8">NC64A</strain>
    </source>
</reference>
<dbReference type="GO" id="GO:0034657">
    <property type="term" value="C:GID complex"/>
    <property type="evidence" value="ECO:0007669"/>
    <property type="project" value="TreeGrafter"/>
</dbReference>
<dbReference type="AlphaFoldDB" id="E1Z592"/>
<keyword evidence="4" id="KW-0677">Repeat</keyword>
<evidence type="ECO:0000256" key="4">
    <source>
        <dbReference type="ARBA" id="ARBA00022737"/>
    </source>
</evidence>
<dbReference type="GO" id="GO:0043161">
    <property type="term" value="P:proteasome-mediated ubiquitin-dependent protein catabolic process"/>
    <property type="evidence" value="ECO:0007669"/>
    <property type="project" value="TreeGrafter"/>
</dbReference>
<evidence type="ECO:0000256" key="5">
    <source>
        <dbReference type="ARBA" id="ARBA00023242"/>
    </source>
</evidence>
<organism evidence="8">
    <name type="scientific">Chlorella variabilis</name>
    <name type="common">Green alga</name>
    <dbReference type="NCBI Taxonomy" id="554065"/>
    <lineage>
        <taxon>Eukaryota</taxon>
        <taxon>Viridiplantae</taxon>
        <taxon>Chlorophyta</taxon>
        <taxon>core chlorophytes</taxon>
        <taxon>Trebouxiophyceae</taxon>
        <taxon>Chlorellales</taxon>
        <taxon>Chlorellaceae</taxon>
        <taxon>Chlorella clade</taxon>
        <taxon>Chlorella</taxon>
    </lineage>
</organism>
<dbReference type="Proteomes" id="UP000008141">
    <property type="component" value="Unassembled WGS sequence"/>
</dbReference>
<dbReference type="InterPro" id="IPR038739">
    <property type="entry name" value="ARMC8/Vid28"/>
</dbReference>
<dbReference type="InterPro" id="IPR011989">
    <property type="entry name" value="ARM-like"/>
</dbReference>
<keyword evidence="8" id="KW-1185">Reference proteome</keyword>
<accession>E1Z592</accession>
<evidence type="ECO:0000256" key="3">
    <source>
        <dbReference type="ARBA" id="ARBA00022490"/>
    </source>
</evidence>
<dbReference type="InterPro" id="IPR016024">
    <property type="entry name" value="ARM-type_fold"/>
</dbReference>
<dbReference type="Pfam" id="PF00514">
    <property type="entry name" value="Arm"/>
    <property type="match status" value="2"/>
</dbReference>
<gene>
    <name evidence="7" type="ORF">CHLNCDRAFT_138098</name>
</gene>
<dbReference type="Gene3D" id="1.25.10.10">
    <property type="entry name" value="Leucine-rich Repeat Variant"/>
    <property type="match status" value="3"/>
</dbReference>
<dbReference type="EMBL" id="GL433836">
    <property type="protein sequence ID" value="EFN59484.1"/>
    <property type="molecule type" value="Genomic_DNA"/>
</dbReference>
<dbReference type="InParanoid" id="E1Z592"/>
<dbReference type="PANTHER" id="PTHR15651">
    <property type="entry name" value="ARMADILLO REPEAT-CONTAINING PROTEIN 8"/>
    <property type="match status" value="1"/>
</dbReference>
<evidence type="ECO:0000313" key="7">
    <source>
        <dbReference type="EMBL" id="EFN59484.1"/>
    </source>
</evidence>
<dbReference type="KEGG" id="cvr:CHLNCDRAFT_138098"/>
<dbReference type="SUPFAM" id="SSF48371">
    <property type="entry name" value="ARM repeat"/>
    <property type="match status" value="1"/>
</dbReference>
<comment type="subcellular location">
    <subcellularLocation>
        <location evidence="2">Cytoplasm</location>
    </subcellularLocation>
    <subcellularLocation>
        <location evidence="1">Nucleus</location>
    </subcellularLocation>
</comment>
<sequence>MAAVRRQQLVEGLHSSDSATRLQSLRGIKNCVIGNKRQKLQYIQLGAVQLVVGVLASPAADAAQLVQAAAALGSFAANDEGLQVVLQHGGIPHLLRVLQNSEDSKVVEAAARALKAVCRSPAAPTCEILTASGVLLRLVSLLDSSTSNVADCAAAVLACYCQGPEEQGAVAAAGAVAPLVALLSSPQRAKQEAALEALAALSRGNADTSAAMLQDGSVVSSLLRAIKQGGTPHTRFVAAVCLANLSRNLPVWHTEHSQQDLQQAVLPVLVRLLGEAELAEDVPGALCQLVEHSVELQQAAADADAIVKLAAILREPPRPARLVEGALRCLATLCANREEHRRQLVDAKVLPQVAAALSDTRPSTRAAACMCMRSLSRSTKLLRGHLGDVEVAAPLLALAADPDAEVALQAVGTLANMAVDFSAVKEQLLAHDGVARFAALADSMQPQLRLHGVWGLSSVAYMATPEVKQSIAQQLPWSSVVVLLEDPEPEVREKAMLLLRNMLYNAEHNIQAVLNWSCNTLLEAVRDVLERSRGQAGLKQHAMYVVVNMASSTAAHKAAVMQSGWPALLVEQLSDGDERVREAAVWAIINLTWSRDGDAEETAARVQQLRLLGVEEQLKRLEHDECVSVKERATTALEQLRAVAAADDEMEAV</sequence>
<dbReference type="OrthoDB" id="5559898at2759"/>
<dbReference type="OMA" id="KGTDQHV"/>
<dbReference type="InterPro" id="IPR000225">
    <property type="entry name" value="Armadillo"/>
</dbReference>
<evidence type="ECO:0000313" key="8">
    <source>
        <dbReference type="Proteomes" id="UP000008141"/>
    </source>
</evidence>
<feature type="repeat" description="ARM" evidence="6">
    <location>
        <begin position="174"/>
        <end position="216"/>
    </location>
</feature>
<evidence type="ECO:0000256" key="6">
    <source>
        <dbReference type="PROSITE-ProRule" id="PRU00259"/>
    </source>
</evidence>
<feature type="repeat" description="ARM" evidence="6">
    <location>
        <begin position="89"/>
        <end position="117"/>
    </location>
</feature>